<accession>A0ABR2AT51</accession>
<evidence type="ECO:0000313" key="2">
    <source>
        <dbReference type="Proteomes" id="UP001472677"/>
    </source>
</evidence>
<sequence>MAAVVDDISRPNTSNPTPKSKGTSRPLGFLIKYYSMLQNGMLADPSFLFKVGTEVGAYDSMMEDPKLASSRGLFCPLVCHWQKN</sequence>
<reference evidence="1 2" key="1">
    <citation type="journal article" date="2024" name="G3 (Bethesda)">
        <title>Genome assembly of Hibiscus sabdariffa L. provides insights into metabolisms of medicinal natural products.</title>
        <authorList>
            <person name="Kim T."/>
        </authorList>
    </citation>
    <scope>NUCLEOTIDE SEQUENCE [LARGE SCALE GENOMIC DNA]</scope>
    <source>
        <strain evidence="1">TK-2024</strain>
        <tissue evidence="1">Old leaves</tissue>
    </source>
</reference>
<dbReference type="EMBL" id="JBBPBM010000321">
    <property type="protein sequence ID" value="KAK8497268.1"/>
    <property type="molecule type" value="Genomic_DNA"/>
</dbReference>
<evidence type="ECO:0000313" key="1">
    <source>
        <dbReference type="EMBL" id="KAK8497268.1"/>
    </source>
</evidence>
<keyword evidence="2" id="KW-1185">Reference proteome</keyword>
<comment type="caution">
    <text evidence="1">The sequence shown here is derived from an EMBL/GenBank/DDBJ whole genome shotgun (WGS) entry which is preliminary data.</text>
</comment>
<name>A0ABR2AT51_9ROSI</name>
<gene>
    <name evidence="1" type="ORF">V6N12_066008</name>
</gene>
<proteinExistence type="predicted"/>
<protein>
    <submittedName>
        <fullName evidence="1">Uncharacterized protein</fullName>
    </submittedName>
</protein>
<organism evidence="1 2">
    <name type="scientific">Hibiscus sabdariffa</name>
    <name type="common">roselle</name>
    <dbReference type="NCBI Taxonomy" id="183260"/>
    <lineage>
        <taxon>Eukaryota</taxon>
        <taxon>Viridiplantae</taxon>
        <taxon>Streptophyta</taxon>
        <taxon>Embryophyta</taxon>
        <taxon>Tracheophyta</taxon>
        <taxon>Spermatophyta</taxon>
        <taxon>Magnoliopsida</taxon>
        <taxon>eudicotyledons</taxon>
        <taxon>Gunneridae</taxon>
        <taxon>Pentapetalae</taxon>
        <taxon>rosids</taxon>
        <taxon>malvids</taxon>
        <taxon>Malvales</taxon>
        <taxon>Malvaceae</taxon>
        <taxon>Malvoideae</taxon>
        <taxon>Hibiscus</taxon>
    </lineage>
</organism>
<dbReference type="Proteomes" id="UP001472677">
    <property type="component" value="Unassembled WGS sequence"/>
</dbReference>